<dbReference type="RefSeq" id="WP_104431797.1">
    <property type="nucleotide sequence ID" value="NZ_PTJD01000003.1"/>
</dbReference>
<dbReference type="PANTHER" id="PTHR43046">
    <property type="entry name" value="GDP-MANNOSE MANNOSYL HYDROLASE"/>
    <property type="match status" value="1"/>
</dbReference>
<evidence type="ECO:0000313" key="4">
    <source>
        <dbReference type="EMBL" id="PPK97607.1"/>
    </source>
</evidence>
<organism evidence="4 5">
    <name type="scientific">Kineococcus xinjiangensis</name>
    <dbReference type="NCBI Taxonomy" id="512762"/>
    <lineage>
        <taxon>Bacteria</taxon>
        <taxon>Bacillati</taxon>
        <taxon>Actinomycetota</taxon>
        <taxon>Actinomycetes</taxon>
        <taxon>Kineosporiales</taxon>
        <taxon>Kineosporiaceae</taxon>
        <taxon>Kineococcus</taxon>
    </lineage>
</organism>
<dbReference type="EMBL" id="PTJD01000003">
    <property type="protein sequence ID" value="PPK97607.1"/>
    <property type="molecule type" value="Genomic_DNA"/>
</dbReference>
<accession>A0A2S6ITM8</accession>
<keyword evidence="5" id="KW-1185">Reference proteome</keyword>
<feature type="domain" description="Nudix hydrolase" evidence="3">
    <location>
        <begin position="159"/>
        <end position="301"/>
    </location>
</feature>
<evidence type="ECO:0000256" key="1">
    <source>
        <dbReference type="ARBA" id="ARBA00001946"/>
    </source>
</evidence>
<dbReference type="SUPFAM" id="SSF55811">
    <property type="entry name" value="Nudix"/>
    <property type="match status" value="1"/>
</dbReference>
<dbReference type="PANTHER" id="PTHR43046:SF14">
    <property type="entry name" value="MUTT_NUDIX FAMILY PROTEIN"/>
    <property type="match status" value="1"/>
</dbReference>
<reference evidence="4 5" key="1">
    <citation type="submission" date="2018-02" db="EMBL/GenBank/DDBJ databases">
        <title>Genomic Encyclopedia of Archaeal and Bacterial Type Strains, Phase II (KMG-II): from individual species to whole genera.</title>
        <authorList>
            <person name="Goeker M."/>
        </authorList>
    </citation>
    <scope>NUCLEOTIDE SEQUENCE [LARGE SCALE GENOMIC DNA]</scope>
    <source>
        <strain evidence="4 5">DSM 22857</strain>
    </source>
</reference>
<evidence type="ECO:0000313" key="5">
    <source>
        <dbReference type="Proteomes" id="UP000239485"/>
    </source>
</evidence>
<dbReference type="InterPro" id="IPR015797">
    <property type="entry name" value="NUDIX_hydrolase-like_dom_sf"/>
</dbReference>
<dbReference type="OrthoDB" id="9804442at2"/>
<dbReference type="PROSITE" id="PS00893">
    <property type="entry name" value="NUDIX_BOX"/>
    <property type="match status" value="1"/>
</dbReference>
<dbReference type="Pfam" id="PF00293">
    <property type="entry name" value="NUDIX"/>
    <property type="match status" value="1"/>
</dbReference>
<protein>
    <submittedName>
        <fullName evidence="4">ADP-ribose pyrophosphatase YjhB (NUDIX family)</fullName>
    </submittedName>
</protein>
<dbReference type="Proteomes" id="UP000239485">
    <property type="component" value="Unassembled WGS sequence"/>
</dbReference>
<dbReference type="InterPro" id="IPR000086">
    <property type="entry name" value="NUDIX_hydrolase_dom"/>
</dbReference>
<comment type="cofactor">
    <cofactor evidence="1">
        <name>Mg(2+)</name>
        <dbReference type="ChEBI" id="CHEBI:18420"/>
    </cofactor>
</comment>
<dbReference type="CDD" id="cd02883">
    <property type="entry name" value="NUDIX_Hydrolase"/>
    <property type="match status" value="1"/>
</dbReference>
<dbReference type="AlphaFoldDB" id="A0A2S6ITM8"/>
<comment type="caution">
    <text evidence="4">The sequence shown here is derived from an EMBL/GenBank/DDBJ whole genome shotgun (WGS) entry which is preliminary data.</text>
</comment>
<dbReference type="InterPro" id="IPR020084">
    <property type="entry name" value="NUDIX_hydrolase_CS"/>
</dbReference>
<evidence type="ECO:0000256" key="2">
    <source>
        <dbReference type="ARBA" id="ARBA00022801"/>
    </source>
</evidence>
<keyword evidence="2" id="KW-0378">Hydrolase</keyword>
<evidence type="ECO:0000259" key="3">
    <source>
        <dbReference type="PROSITE" id="PS51462"/>
    </source>
</evidence>
<name>A0A2S6ITM8_9ACTN</name>
<dbReference type="GO" id="GO:0016787">
    <property type="term" value="F:hydrolase activity"/>
    <property type="evidence" value="ECO:0007669"/>
    <property type="project" value="UniProtKB-KW"/>
</dbReference>
<proteinExistence type="predicted"/>
<gene>
    <name evidence="4" type="ORF">CLV92_103141</name>
</gene>
<dbReference type="Gene3D" id="3.90.79.10">
    <property type="entry name" value="Nucleoside Triphosphate Pyrophosphohydrolase"/>
    <property type="match status" value="1"/>
</dbReference>
<dbReference type="PROSITE" id="PS51462">
    <property type="entry name" value="NUDIX"/>
    <property type="match status" value="1"/>
</dbReference>
<sequence>MSSPEPGTVRLQRVVVHAVLRSGPRLLVVPEGPGGALALPAAVLGHGESPGQGLRRALSAAGVGAVRTGQPVEARSVVAAHPGPDGEEVDVHTVHLVHSVQLLHGGHLGATARGAEDGRWVQAARLPGLPVAPDATFPVTAAQLPAPVPAGDGEVAVRRQRLAAYAVVVDDGRLLLTRLSERTPSPGRWTLPGGGVDHGEHPCVAAVREVHEETGNHVEVDELVEVGSEHFTGRSPAGVLEDFHALRVIVTATAPDAVEPVVLDVGGSTDLARWVPLGEAPALGLVGVAARGLQIARRSAALAEERTAGA</sequence>